<proteinExistence type="predicted"/>
<gene>
    <name evidence="2" type="ORF">C8D95_101210</name>
</gene>
<dbReference type="EMBL" id="QGGV01000001">
    <property type="protein sequence ID" value="PWK58397.1"/>
    <property type="molecule type" value="Genomic_DNA"/>
</dbReference>
<dbReference type="AlphaFoldDB" id="A0A316GTM3"/>
<accession>A0A316GTM3</accession>
<keyword evidence="3" id="KW-1185">Reference proteome</keyword>
<protein>
    <submittedName>
        <fullName evidence="2">Uncharacterized protein</fullName>
    </submittedName>
</protein>
<dbReference type="RefSeq" id="WP_146202972.1">
    <property type="nucleotide sequence ID" value="NZ_QGGV01000001.1"/>
</dbReference>
<evidence type="ECO:0000313" key="3">
    <source>
        <dbReference type="Proteomes" id="UP000245390"/>
    </source>
</evidence>
<dbReference type="Proteomes" id="UP000245390">
    <property type="component" value="Unassembled WGS sequence"/>
</dbReference>
<organism evidence="2 3">
    <name type="scientific">Silicimonas algicola</name>
    <dbReference type="NCBI Taxonomy" id="1826607"/>
    <lineage>
        <taxon>Bacteria</taxon>
        <taxon>Pseudomonadati</taxon>
        <taxon>Pseudomonadota</taxon>
        <taxon>Alphaproteobacteria</taxon>
        <taxon>Rhodobacterales</taxon>
        <taxon>Paracoccaceae</taxon>
    </lineage>
</organism>
<evidence type="ECO:0000256" key="1">
    <source>
        <dbReference type="SAM" id="MobiDB-lite"/>
    </source>
</evidence>
<sequence length="102" mass="11119">MRRPATSFRNLRCGDISPLLPLDGSIEGSRVAGSFYVDGRYKGELGFQSAVYRDNGSEIGGGQAGTLTESFGDERTTGGAFNGYRNWTEGDEEEFPFPMSSY</sequence>
<reference evidence="2 3" key="1">
    <citation type="submission" date="2018-05" db="EMBL/GenBank/DDBJ databases">
        <title>Genomic Encyclopedia of Type Strains, Phase IV (KMG-IV): sequencing the most valuable type-strain genomes for metagenomic binning, comparative biology and taxonomic classification.</title>
        <authorList>
            <person name="Goeker M."/>
        </authorList>
    </citation>
    <scope>NUCLEOTIDE SEQUENCE [LARGE SCALE GENOMIC DNA]</scope>
    <source>
        <strain evidence="2 3">DSM 103371</strain>
    </source>
</reference>
<comment type="caution">
    <text evidence="2">The sequence shown here is derived from an EMBL/GenBank/DDBJ whole genome shotgun (WGS) entry which is preliminary data.</text>
</comment>
<evidence type="ECO:0000313" key="2">
    <source>
        <dbReference type="EMBL" id="PWK58397.1"/>
    </source>
</evidence>
<name>A0A316GTM3_9RHOB</name>
<feature type="region of interest" description="Disordered" evidence="1">
    <location>
        <begin position="58"/>
        <end position="77"/>
    </location>
</feature>